<feature type="coiled-coil region" evidence="2">
    <location>
        <begin position="158"/>
        <end position="189"/>
    </location>
</feature>
<dbReference type="SUPFAM" id="SSF82185">
    <property type="entry name" value="Histone H3 K4-specific methyltransferase SET7/9 N-terminal domain"/>
    <property type="match status" value="5"/>
</dbReference>
<evidence type="ECO:0008006" key="6">
    <source>
        <dbReference type="Google" id="ProtNLM"/>
    </source>
</evidence>
<sequence>MIGYMSISFRKNKNYQVNDLNKQQENDGSDEDDDDDEEFKEGLYQSDIKTQPINQSSRQKITKPLNSNVSLEDEMNRSPLKTNTELVLADEQYNTFNMQNQSLLQEQQDNEGEIEQQEQFQTGEQYFQMSQNEGNLDLDQEDEEDDDDEEDEDMRLQKEEFNKQYEDDRLELERLINEIKNNQEVQQKQQQIQLQKQQQSIDKLLIQKDIVIKAQKQQVEQLKSQERDQRNPSDYRNSQQENVSKQTPSNLDEKLISLITVDPPQNEMMQQIQDYDEEDDEVQQVGNDHEAQGEEEDDQEDEEQDEEDDDDEADLDNQAEDESQPLDEINGIRILNSTSGDITHDNRTKINKGGENSNSAVDVQTNEAIQYHQIIKDQDLYSQYNQTTQKIEGSHDNNQRFQQQASEILDQDYLENPSIAREELIPNSILSINQKLNQQNIDNNLKYMKQLKKKPQSKKQKLNQIYQNNQQMQLQKEIRSQIQKESGHHSRRSKAYQQIYEDSVQNNINIKNNSAFTTHQDAERSRPLSIGGGENTLRLKRDKQAADKEPKHVLGKVSNENTIVTQTQKKPAVGQNILIKVMLIRQKQLESTQERGSKVVQLLGQKQIKKKKIIKPLSYQEIQFKDGSIFKGQTRGKKINGTGELFLPDGSVFKGTFIKGKPNGYGEKEWPPTGKKYKGYWVKGKMHGKGQLKLTEGDIYIGEFRNGFPNGRGIRKFANGDFFEGDYQNGFQEGFVIKQDLTNLGSIWEWINGKMTGKGKCEWNDGTRYEGSWKDCIKEGQGTFYYQDGSFYNGDFMDDMPHGYGKRIFIDGSNYEGQLQAGVFNGSGKFRWSDGSEYDGQWRNNEMKGVGTKRLRNGQIEIHGIFDRNQVNGKGYKKWRRTFAGGSTSYMVKGTRLTEYFVYRGNLKDSKIEGQGEFKWPDGRHYIGEFRNSCMYGQGKLLWIDKNQGKSVYKGEFQANLFHGYGKLLWSNGDIYEGCFENGQYHGEGEFRWANPKFKYKGSFSKGRMHGQGVFQNPYGLFEGQFKAGFMEGKGVATFQNSDKYTGDFKQSTMTGYGCYQFNDGSQIIGLFDNGVCNDHGKKIYPNGKVYIGEFQNDIENGKGILIDGDLKIMGIWRNAVLVEELVQQNIQYDLDKQSNSISNQKRGKSTQIAQRNGLTKQNLKNTNDSEEDYGSNYNKAYHDHSQYANNITEREIEIRNSNNIFDVNYDNMDLRQSTQKDQDVKRI</sequence>
<dbReference type="OrthoDB" id="270720at2759"/>
<dbReference type="AlphaFoldDB" id="A0A078AJW0"/>
<reference evidence="4 5" key="1">
    <citation type="submission" date="2014-06" db="EMBL/GenBank/DDBJ databases">
        <authorList>
            <person name="Swart Estienne"/>
        </authorList>
    </citation>
    <scope>NUCLEOTIDE SEQUENCE [LARGE SCALE GENOMIC DNA]</scope>
    <source>
        <strain evidence="4 5">130c</strain>
    </source>
</reference>
<feature type="compositionally biased region" description="Polar residues" evidence="3">
    <location>
        <begin position="1141"/>
        <end position="1167"/>
    </location>
</feature>
<evidence type="ECO:0000313" key="5">
    <source>
        <dbReference type="Proteomes" id="UP000039865"/>
    </source>
</evidence>
<feature type="compositionally biased region" description="Basic and acidic residues" evidence="3">
    <location>
        <begin position="537"/>
        <end position="552"/>
    </location>
</feature>
<dbReference type="PANTHER" id="PTHR43215:SF14">
    <property type="entry name" value="RADIAL SPOKE HEAD 1 HOMOLOG"/>
    <property type="match status" value="1"/>
</dbReference>
<accession>A0A078AJW0</accession>
<dbReference type="EMBL" id="CCKQ01010643">
    <property type="protein sequence ID" value="CDW82176.1"/>
    <property type="molecule type" value="Genomic_DNA"/>
</dbReference>
<evidence type="ECO:0000313" key="4">
    <source>
        <dbReference type="EMBL" id="CDW82176.1"/>
    </source>
</evidence>
<feature type="compositionally biased region" description="Polar residues" evidence="3">
    <location>
        <begin position="47"/>
        <end position="70"/>
    </location>
</feature>
<gene>
    <name evidence="4" type="primary">Contig9267.g9905</name>
    <name evidence="4" type="ORF">STYLEM_11205</name>
</gene>
<feature type="region of interest" description="Disordered" evidence="3">
    <location>
        <begin position="13"/>
        <end position="79"/>
    </location>
</feature>
<feature type="region of interest" description="Disordered" evidence="3">
    <location>
        <begin position="517"/>
        <end position="552"/>
    </location>
</feature>
<dbReference type="PANTHER" id="PTHR43215">
    <property type="entry name" value="RADIAL SPOKE HEAD 1 HOMOLOG"/>
    <property type="match status" value="1"/>
</dbReference>
<keyword evidence="1" id="KW-0677">Repeat</keyword>
<evidence type="ECO:0000256" key="3">
    <source>
        <dbReference type="SAM" id="MobiDB-lite"/>
    </source>
</evidence>
<feature type="compositionally biased region" description="Polar residues" evidence="3">
    <location>
        <begin position="234"/>
        <end position="250"/>
    </location>
</feature>
<dbReference type="Proteomes" id="UP000039865">
    <property type="component" value="Unassembled WGS sequence"/>
</dbReference>
<evidence type="ECO:0000256" key="1">
    <source>
        <dbReference type="ARBA" id="ARBA00022737"/>
    </source>
</evidence>
<feature type="region of interest" description="Disordered" evidence="3">
    <location>
        <begin position="276"/>
        <end position="359"/>
    </location>
</feature>
<dbReference type="SMART" id="SM00698">
    <property type="entry name" value="MORN"/>
    <property type="match status" value="16"/>
</dbReference>
<feature type="region of interest" description="Disordered" evidence="3">
    <location>
        <begin position="221"/>
        <end position="252"/>
    </location>
</feature>
<name>A0A078AJW0_STYLE</name>
<protein>
    <recommendedName>
        <fullName evidence="6">Morn repeat protein</fullName>
    </recommendedName>
</protein>
<evidence type="ECO:0000256" key="2">
    <source>
        <dbReference type="SAM" id="Coils"/>
    </source>
</evidence>
<dbReference type="InterPro" id="IPR003409">
    <property type="entry name" value="MORN"/>
</dbReference>
<organism evidence="4 5">
    <name type="scientific">Stylonychia lemnae</name>
    <name type="common">Ciliate</name>
    <dbReference type="NCBI Taxonomy" id="5949"/>
    <lineage>
        <taxon>Eukaryota</taxon>
        <taxon>Sar</taxon>
        <taxon>Alveolata</taxon>
        <taxon>Ciliophora</taxon>
        <taxon>Intramacronucleata</taxon>
        <taxon>Spirotrichea</taxon>
        <taxon>Stichotrichia</taxon>
        <taxon>Sporadotrichida</taxon>
        <taxon>Oxytrichidae</taxon>
        <taxon>Stylonychinae</taxon>
        <taxon>Stylonychia</taxon>
    </lineage>
</organism>
<dbReference type="Pfam" id="PF02493">
    <property type="entry name" value="MORN"/>
    <property type="match status" value="15"/>
</dbReference>
<feature type="compositionally biased region" description="Basic and acidic residues" evidence="3">
    <location>
        <begin position="223"/>
        <end position="233"/>
    </location>
</feature>
<feature type="compositionally biased region" description="Polar residues" evidence="3">
    <location>
        <begin position="14"/>
        <end position="23"/>
    </location>
</feature>
<dbReference type="Gene3D" id="2.20.110.10">
    <property type="entry name" value="Histone H3 K4-specific methyltransferase SET7/9 N-terminal domain"/>
    <property type="match status" value="7"/>
</dbReference>
<keyword evidence="5" id="KW-1185">Reference proteome</keyword>
<feature type="compositionally biased region" description="Acidic residues" evidence="3">
    <location>
        <begin position="293"/>
        <end position="325"/>
    </location>
</feature>
<feature type="compositionally biased region" description="Acidic residues" evidence="3">
    <location>
        <begin position="27"/>
        <end position="39"/>
    </location>
</feature>
<feature type="region of interest" description="Disordered" evidence="3">
    <location>
        <begin position="1141"/>
        <end position="1181"/>
    </location>
</feature>
<keyword evidence="2" id="KW-0175">Coiled coil</keyword>
<proteinExistence type="predicted"/>
<dbReference type="InParanoid" id="A0A078AJW0"/>